<organism evidence="1">
    <name type="scientific">viral metagenome</name>
    <dbReference type="NCBI Taxonomy" id="1070528"/>
    <lineage>
        <taxon>unclassified sequences</taxon>
        <taxon>metagenomes</taxon>
        <taxon>organismal metagenomes</taxon>
    </lineage>
</organism>
<proteinExistence type="predicted"/>
<dbReference type="EMBL" id="MN739196">
    <property type="protein sequence ID" value="QHS93076.1"/>
    <property type="molecule type" value="Genomic_DNA"/>
</dbReference>
<dbReference type="AlphaFoldDB" id="A0A6C0BLL1"/>
<reference evidence="1" key="1">
    <citation type="journal article" date="2020" name="Nature">
        <title>Giant virus diversity and host interactions through global metagenomics.</title>
        <authorList>
            <person name="Schulz F."/>
            <person name="Roux S."/>
            <person name="Paez-Espino D."/>
            <person name="Jungbluth S."/>
            <person name="Walsh D.A."/>
            <person name="Denef V.J."/>
            <person name="McMahon K.D."/>
            <person name="Konstantinidis K.T."/>
            <person name="Eloe-Fadrosh E.A."/>
            <person name="Kyrpides N.C."/>
            <person name="Woyke T."/>
        </authorList>
    </citation>
    <scope>NUCLEOTIDE SEQUENCE</scope>
    <source>
        <strain evidence="1">GVMAG-M-3300017651-5</strain>
    </source>
</reference>
<accession>A0A6C0BLL1</accession>
<sequence length="41" mass="4738">MILIASVRSIDDLYIILTCYLPRGNHLVLWNESVTPSDYSR</sequence>
<name>A0A6C0BLL1_9ZZZZ</name>
<protein>
    <submittedName>
        <fullName evidence="1">Uncharacterized protein</fullName>
    </submittedName>
</protein>
<evidence type="ECO:0000313" key="1">
    <source>
        <dbReference type="EMBL" id="QHS93076.1"/>
    </source>
</evidence>